<dbReference type="Gene3D" id="2.30.42.10">
    <property type="match status" value="1"/>
</dbReference>
<feature type="domain" description="PDZ" evidence="2">
    <location>
        <begin position="293"/>
        <end position="370"/>
    </location>
</feature>
<keyword evidence="1" id="KW-1133">Transmembrane helix</keyword>
<dbReference type="SUPFAM" id="SSF50156">
    <property type="entry name" value="PDZ domain-like"/>
    <property type="match status" value="1"/>
</dbReference>
<dbReference type="InterPro" id="IPR041489">
    <property type="entry name" value="PDZ_6"/>
</dbReference>
<comment type="caution">
    <text evidence="3">The sequence shown here is derived from an EMBL/GenBank/DDBJ whole genome shotgun (WGS) entry which is preliminary data.</text>
</comment>
<organism evidence="3 4">
    <name type="scientific">Paenibacillus tyrfis</name>
    <dbReference type="NCBI Taxonomy" id="1501230"/>
    <lineage>
        <taxon>Bacteria</taxon>
        <taxon>Bacillati</taxon>
        <taxon>Bacillota</taxon>
        <taxon>Bacilli</taxon>
        <taxon>Bacillales</taxon>
        <taxon>Paenibacillaceae</taxon>
        <taxon>Paenibacillus</taxon>
    </lineage>
</organism>
<dbReference type="eggNOG" id="COG0265">
    <property type="taxonomic scope" value="Bacteria"/>
</dbReference>
<feature type="transmembrane region" description="Helical" evidence="1">
    <location>
        <begin position="109"/>
        <end position="128"/>
    </location>
</feature>
<dbReference type="InterPro" id="IPR036034">
    <property type="entry name" value="PDZ_sf"/>
</dbReference>
<dbReference type="RefSeq" id="WP_036683027.1">
    <property type="nucleotide sequence ID" value="NZ_JNVM01000011.1"/>
</dbReference>
<dbReference type="Pfam" id="PF17820">
    <property type="entry name" value="PDZ_6"/>
    <property type="match status" value="1"/>
</dbReference>
<feature type="transmembrane region" description="Helical" evidence="1">
    <location>
        <begin position="148"/>
        <end position="166"/>
    </location>
</feature>
<name>A0A081P3N4_9BACL</name>
<evidence type="ECO:0000313" key="4">
    <source>
        <dbReference type="Proteomes" id="UP000028123"/>
    </source>
</evidence>
<evidence type="ECO:0000259" key="2">
    <source>
        <dbReference type="PROSITE" id="PS50106"/>
    </source>
</evidence>
<protein>
    <submittedName>
        <fullName evidence="3">Serine protease</fullName>
    </submittedName>
</protein>
<dbReference type="GO" id="GO:0008233">
    <property type="term" value="F:peptidase activity"/>
    <property type="evidence" value="ECO:0007669"/>
    <property type="project" value="UniProtKB-KW"/>
</dbReference>
<gene>
    <name evidence="3" type="ORF">ET33_04420</name>
</gene>
<reference evidence="3 4" key="1">
    <citation type="submission" date="2014-06" db="EMBL/GenBank/DDBJ databases">
        <title>Draft genome sequence of Paenibacillus sp. MSt1.</title>
        <authorList>
            <person name="Aw Y.K."/>
            <person name="Ong K.S."/>
            <person name="Gan H.M."/>
            <person name="Lee S.M."/>
        </authorList>
    </citation>
    <scope>NUCLEOTIDE SEQUENCE [LARGE SCALE GENOMIC DNA]</scope>
    <source>
        <strain evidence="3 4">MSt1</strain>
    </source>
</reference>
<keyword evidence="1" id="KW-0812">Transmembrane</keyword>
<feature type="transmembrane region" description="Helical" evidence="1">
    <location>
        <begin position="258"/>
        <end position="275"/>
    </location>
</feature>
<accession>A0A081P3N4</accession>
<dbReference type="InterPro" id="IPR001478">
    <property type="entry name" value="PDZ"/>
</dbReference>
<keyword evidence="1" id="KW-0472">Membrane</keyword>
<keyword evidence="3" id="KW-0378">Hydrolase</keyword>
<keyword evidence="4" id="KW-1185">Reference proteome</keyword>
<dbReference type="GO" id="GO:0006508">
    <property type="term" value="P:proteolysis"/>
    <property type="evidence" value="ECO:0007669"/>
    <property type="project" value="UniProtKB-KW"/>
</dbReference>
<keyword evidence="3" id="KW-0645">Protease</keyword>
<feature type="transmembrane region" description="Helical" evidence="1">
    <location>
        <begin position="187"/>
        <end position="207"/>
    </location>
</feature>
<feature type="transmembrane region" description="Helical" evidence="1">
    <location>
        <begin position="227"/>
        <end position="246"/>
    </location>
</feature>
<evidence type="ECO:0000313" key="3">
    <source>
        <dbReference type="EMBL" id="KEQ25307.1"/>
    </source>
</evidence>
<feature type="transmembrane region" description="Helical" evidence="1">
    <location>
        <begin position="61"/>
        <end position="80"/>
    </location>
</feature>
<dbReference type="Proteomes" id="UP000028123">
    <property type="component" value="Unassembled WGS sequence"/>
</dbReference>
<dbReference type="PROSITE" id="PS50106">
    <property type="entry name" value="PDZ"/>
    <property type="match status" value="1"/>
</dbReference>
<evidence type="ECO:0000256" key="1">
    <source>
        <dbReference type="SAM" id="Phobius"/>
    </source>
</evidence>
<dbReference type="AlphaFoldDB" id="A0A081P3N4"/>
<sequence>MDFGLELALRGLRALLQLLTHPFYYVGILLIVLQYRRQIAFERKLFATKLHSLLSETWRTVLWGWVGGLAASVLMAGIGASVQPEAVVLLWLVSLLLIFARLRFLCWAYAVGVIGVAQAVVRAFPALYNGEAAASWTWVTGPLLSLNMPSMLALVAVLHLVEALFVRFQGTRLGTPMFYESKRGKIVGGYQLQGYWPMTLFLLVPMAGGTALPWTPLLGGDLWQHGWTIVGFPVMIGFTEMTMSRLPQEKVKLSSNLLLLYAAALLLFAALAAWWPPFMAVASVLCILMHEAMIAYSRWDEARRSPLYVHGSRGLKILGVLPGSPADELGLAVGEIVHKVNGIPVRTKQELHQAMQQNSAFCKLEILNLAGESKFLKRAIFSGEHYQLGIVLAPDQEALHYAEVRQRPIWAYFSRKPVGLLSNRSGSKSV</sequence>
<proteinExistence type="predicted"/>
<dbReference type="OrthoDB" id="198399at2"/>
<dbReference type="SMART" id="SM00228">
    <property type="entry name" value="PDZ"/>
    <property type="match status" value="1"/>
</dbReference>
<feature type="transmembrane region" description="Helical" evidence="1">
    <location>
        <begin position="12"/>
        <end position="33"/>
    </location>
</feature>
<dbReference type="EMBL" id="JNVM01000011">
    <property type="protein sequence ID" value="KEQ25307.1"/>
    <property type="molecule type" value="Genomic_DNA"/>
</dbReference>
<feature type="transmembrane region" description="Helical" evidence="1">
    <location>
        <begin position="86"/>
        <end position="102"/>
    </location>
</feature>